<dbReference type="AlphaFoldDB" id="A0A2N8SW13"/>
<accession>A0A2N8SW13</accession>
<evidence type="ECO:0000313" key="1">
    <source>
        <dbReference type="EMBL" id="PNG06682.1"/>
    </source>
</evidence>
<evidence type="ECO:0000313" key="2">
    <source>
        <dbReference type="Proteomes" id="UP000235897"/>
    </source>
</evidence>
<comment type="caution">
    <text evidence="1">The sequence shown here is derived from an EMBL/GenBank/DDBJ whole genome shotgun (WGS) entry which is preliminary data.</text>
</comment>
<protein>
    <submittedName>
        <fullName evidence="1">Uncharacterized protein</fullName>
    </submittedName>
</protein>
<dbReference type="RefSeq" id="WP_102846338.1">
    <property type="nucleotide sequence ID" value="NZ_CP073105.1"/>
</dbReference>
<reference evidence="1 2" key="1">
    <citation type="submission" date="2018-01" db="EMBL/GenBank/DDBJ databases">
        <title>Denitrification phenotypes of diverse strains of Pseudomonas stutzeri.</title>
        <authorList>
            <person name="Milligan D.A."/>
            <person name="Bergaust L."/>
            <person name="Bakken L.R."/>
            <person name="Frostegard A."/>
        </authorList>
    </citation>
    <scope>NUCLEOTIDE SEQUENCE [LARGE SCALE GENOMIC DNA]</scope>
    <source>
        <strain evidence="1 2">28a3</strain>
    </source>
</reference>
<proteinExistence type="predicted"/>
<dbReference type="EMBL" id="POUW01000002">
    <property type="protein sequence ID" value="PNG06682.1"/>
    <property type="molecule type" value="Genomic_DNA"/>
</dbReference>
<sequence>MLNGDRVYCDYCGCCMGQLLGLPAPQADLLPDLNLAPAHATCPDCLAASEVVNDPQQAE</sequence>
<organism evidence="1 2">
    <name type="scientific">Stutzerimonas stutzeri</name>
    <name type="common">Pseudomonas stutzeri</name>
    <dbReference type="NCBI Taxonomy" id="316"/>
    <lineage>
        <taxon>Bacteria</taxon>
        <taxon>Pseudomonadati</taxon>
        <taxon>Pseudomonadota</taxon>
        <taxon>Gammaproteobacteria</taxon>
        <taxon>Pseudomonadales</taxon>
        <taxon>Pseudomonadaceae</taxon>
        <taxon>Stutzerimonas</taxon>
    </lineage>
</organism>
<dbReference type="Proteomes" id="UP000235897">
    <property type="component" value="Unassembled WGS sequence"/>
</dbReference>
<gene>
    <name evidence="1" type="ORF">CXL00_07080</name>
</gene>
<name>A0A2N8SW13_STUST</name>